<evidence type="ECO:0000313" key="9">
    <source>
        <dbReference type="EMBL" id="QEM83078.1"/>
    </source>
</evidence>
<dbReference type="GO" id="GO:0006282">
    <property type="term" value="P:regulation of DNA repair"/>
    <property type="evidence" value="ECO:0007669"/>
    <property type="project" value="UniProtKB-UniRule"/>
</dbReference>
<evidence type="ECO:0000256" key="4">
    <source>
        <dbReference type="ARBA" id="ARBA00022490"/>
    </source>
</evidence>
<evidence type="ECO:0000259" key="8">
    <source>
        <dbReference type="Pfam" id="PF21982"/>
    </source>
</evidence>
<dbReference type="KEGG" id="hbh:E4T21_17160"/>
<dbReference type="InterPro" id="IPR003783">
    <property type="entry name" value="Regulatory_RecX"/>
</dbReference>
<dbReference type="InterPro" id="IPR053925">
    <property type="entry name" value="RecX_HTH_3rd"/>
</dbReference>
<dbReference type="Proteomes" id="UP000324285">
    <property type="component" value="Chromosome"/>
</dbReference>
<evidence type="ECO:0000256" key="2">
    <source>
        <dbReference type="ARBA" id="ARBA00009695"/>
    </source>
</evidence>
<dbReference type="AlphaFoldDB" id="A0A5C1NL25"/>
<dbReference type="RefSeq" id="WP_149286200.1">
    <property type="nucleotide sequence ID" value="NZ_CP038437.2"/>
</dbReference>
<dbReference type="PANTHER" id="PTHR33602">
    <property type="entry name" value="REGULATORY PROTEIN RECX FAMILY PROTEIN"/>
    <property type="match status" value="1"/>
</dbReference>
<dbReference type="GO" id="GO:0005737">
    <property type="term" value="C:cytoplasm"/>
    <property type="evidence" value="ECO:0007669"/>
    <property type="project" value="UniProtKB-SubCell"/>
</dbReference>
<comment type="similarity">
    <text evidence="2 5">Belongs to the RecX family.</text>
</comment>
<dbReference type="InterPro" id="IPR036388">
    <property type="entry name" value="WH-like_DNA-bd_sf"/>
</dbReference>
<feature type="domain" description="RecX third three-helical" evidence="7">
    <location>
        <begin position="106"/>
        <end position="151"/>
    </location>
</feature>
<dbReference type="Pfam" id="PF02631">
    <property type="entry name" value="RecX_HTH2"/>
    <property type="match status" value="1"/>
</dbReference>
<dbReference type="PANTHER" id="PTHR33602:SF1">
    <property type="entry name" value="REGULATORY PROTEIN RECX FAMILY PROTEIN"/>
    <property type="match status" value="1"/>
</dbReference>
<evidence type="ECO:0000256" key="3">
    <source>
        <dbReference type="ARBA" id="ARBA00018111"/>
    </source>
</evidence>
<evidence type="ECO:0000259" key="7">
    <source>
        <dbReference type="Pfam" id="PF21981"/>
    </source>
</evidence>
<dbReference type="EMBL" id="CP038437">
    <property type="protein sequence ID" value="QEM83078.1"/>
    <property type="molecule type" value="Genomic_DNA"/>
</dbReference>
<name>A0A5C1NL25_9GAMM</name>
<dbReference type="InterPro" id="IPR053924">
    <property type="entry name" value="RecX_HTH_2nd"/>
</dbReference>
<protein>
    <recommendedName>
        <fullName evidence="3 5">Regulatory protein RecX</fullName>
    </recommendedName>
</protein>
<sequence>MTPAQPTARDDAIRLLARREYSRQELVERLKARGHASSVISDTLNDLEMQGLQSDERFAESFLRGRVQRGQGVVKMLADISLRGIDRSMASQVLAQIERDLGVDWEEQAREVLQRRFGEEDFATLPVKEKGRRERFLASRGFTFEQVRKALSRRD</sequence>
<feature type="domain" description="RecX first three-helical" evidence="8">
    <location>
        <begin position="8"/>
        <end position="47"/>
    </location>
</feature>
<feature type="domain" description="RecX second three-helical" evidence="6">
    <location>
        <begin position="54"/>
        <end position="94"/>
    </location>
</feature>
<gene>
    <name evidence="5" type="primary">recX</name>
    <name evidence="9" type="ORF">E4T21_17160</name>
</gene>
<keyword evidence="10" id="KW-1185">Reference proteome</keyword>
<dbReference type="Pfam" id="PF21981">
    <property type="entry name" value="RecX_HTH3"/>
    <property type="match status" value="1"/>
</dbReference>
<keyword evidence="4 5" id="KW-0963">Cytoplasm</keyword>
<evidence type="ECO:0000256" key="1">
    <source>
        <dbReference type="ARBA" id="ARBA00004496"/>
    </source>
</evidence>
<dbReference type="Pfam" id="PF21982">
    <property type="entry name" value="RecX_HTH1"/>
    <property type="match status" value="1"/>
</dbReference>
<comment type="function">
    <text evidence="5">Modulates RecA activity.</text>
</comment>
<evidence type="ECO:0000259" key="6">
    <source>
        <dbReference type="Pfam" id="PF02631"/>
    </source>
</evidence>
<evidence type="ECO:0000313" key="10">
    <source>
        <dbReference type="Proteomes" id="UP000324285"/>
    </source>
</evidence>
<comment type="subcellular location">
    <subcellularLocation>
        <location evidence="1 5">Cytoplasm</location>
    </subcellularLocation>
</comment>
<dbReference type="InterPro" id="IPR053926">
    <property type="entry name" value="RecX_HTH_1st"/>
</dbReference>
<dbReference type="HAMAP" id="MF_01114">
    <property type="entry name" value="RecX"/>
    <property type="match status" value="1"/>
</dbReference>
<proteinExistence type="inferred from homology"/>
<evidence type="ECO:0000256" key="5">
    <source>
        <dbReference type="HAMAP-Rule" id="MF_01114"/>
    </source>
</evidence>
<dbReference type="OrthoDB" id="7066780at2"/>
<dbReference type="Gene3D" id="1.10.10.10">
    <property type="entry name" value="Winged helix-like DNA-binding domain superfamily/Winged helix DNA-binding domain"/>
    <property type="match status" value="3"/>
</dbReference>
<accession>A0A5C1NL25</accession>
<reference evidence="9" key="1">
    <citation type="submission" date="2021-02" db="EMBL/GenBank/DDBJ databases">
        <title>Strain Y2R2, a novel species of the genus Halomonas.</title>
        <authorList>
            <person name="Huang H."/>
        </authorList>
    </citation>
    <scope>NUCLEOTIDE SEQUENCE</scope>
    <source>
        <strain evidence="9">Y2R2</strain>
    </source>
</reference>
<organism evidence="9 10">
    <name type="scientific">Halomonas binhaiensis</name>
    <dbReference type="NCBI Taxonomy" id="2562282"/>
    <lineage>
        <taxon>Bacteria</taxon>
        <taxon>Pseudomonadati</taxon>
        <taxon>Pseudomonadota</taxon>
        <taxon>Gammaproteobacteria</taxon>
        <taxon>Oceanospirillales</taxon>
        <taxon>Halomonadaceae</taxon>
        <taxon>Halomonas</taxon>
    </lineage>
</organism>